<feature type="compositionally biased region" description="Polar residues" evidence="1">
    <location>
        <begin position="1058"/>
        <end position="1067"/>
    </location>
</feature>
<evidence type="ECO:0000313" key="3">
    <source>
        <dbReference type="Proteomes" id="UP000443090"/>
    </source>
</evidence>
<sequence>WAWICFYDVHEFLHAHDISLGPFLANWSSCQGTLLAMKTIPSLVASSTVGIAAAGLALGKPERTTPARPSSKKRKAGDLADFDEHRDAYSSPASRAGTSSAMSNPPERKVRQRAQTSLNPLSHRPRPLTAQLEAVNNSGGKRNSIVRHGEVLSSPVEHAEGAVRRDSVSSRGSWIRRLSLIPSSYSISPRSSVGPDSPSIAASHGSAALILSDPASSPAQLPPNKLVKRATSRRDDTGFLSRSGSKSQVPTLRRPATSHQRSVTLQEQFRNETRKQDSVLQTPSSPARTTPSSHFNTPERITWRPFLEARPTRLTKEKMSGKSSDGNVQGLQSTSKRVVPDETTRPTLMKPAEINAAKSTGTVFFDEDGLPFDDSAVEEDLVNGDSNILPSTELPREPQKIARRALSMNFGSPTSWISRSGSLRGSKRNADGRSGGVRYASAPVSTMPTRSIVSAHGSSSNRHRLIMDPTVFQKQPLSPTELPSPKDPFASSFQARSRNNSSPLPPLSRLSSFNVDLARLGLSSSSSSAHRRSPTSPSLQPNSTDTSVSSTGHVSPNLSNFASHTPKPSRTSQATDQTFVGSDTDTKGFTSGEDEDLDFQSETVFDSLRSGATGSIRSRHTPLDSMFDESPPSVNGNPKTKRLSIHEMLGNGGFSEGHNRIIEEDEGMSTPVKGPRFSQEEGFETPVRHVSLDSNGIPSSPPSFSLATKEFTRMSLDDAEDDEDWTRDDENMAMSSQLSPPSSSLNSRRVSPSFRAALADLTHSASTNGSSAPNTVRPERPKSNLFDWSEPSSAEKLDYMGNTARPKTAHVKQLADGRGGRAIGRRGPTPLHVRSQSVPVVPDNAGQREHAKLTPKFGTWGLGAKGVSEDWDNDFEFEGTSFDNAEDGDGDIKMEGSGMLVPPAIQASQASVVGHVGQIREVCLLVEDLKRLRLLAKEKGLMAGISAPLWKEAEGIIALAVPDEEDLTLSPPHSPSSVITDRESSNDDDGDSVLDVELSIKPESPYELLTRNGRSTGLVYNGGTVRRKSVFSPDDDIFGAVNNSSPTRDHLRPPPTLTRPSSIKSASNVARSVMETMHQHRATSDPLLKEMAAQSSEKMPFDTTSLRDLVHRASLLSRTLADLIRKSDGRSPSPDASPQRESSPAFTRVFTDPMASPPKNLPRSQSNNSILNGSIDSSPTRSLGQRMHMMTVI</sequence>
<protein>
    <submittedName>
        <fullName evidence="2">Uncharacterized protein</fullName>
    </submittedName>
</protein>
<feature type="region of interest" description="Disordered" evidence="1">
    <location>
        <begin position="1040"/>
        <end position="1067"/>
    </location>
</feature>
<dbReference type="Pfam" id="PF20162">
    <property type="entry name" value="Etd1"/>
    <property type="match status" value="1"/>
</dbReference>
<dbReference type="InterPro" id="IPR045342">
    <property type="entry name" value="Etd1"/>
</dbReference>
<feature type="compositionally biased region" description="Polar residues" evidence="1">
    <location>
        <begin position="91"/>
        <end position="103"/>
    </location>
</feature>
<feature type="compositionally biased region" description="Basic and acidic residues" evidence="1">
    <location>
        <begin position="76"/>
        <end position="88"/>
    </location>
</feature>
<dbReference type="Proteomes" id="UP000443090">
    <property type="component" value="Unassembled WGS sequence"/>
</dbReference>
<feature type="region of interest" description="Disordered" evidence="1">
    <location>
        <begin position="475"/>
        <end position="509"/>
    </location>
</feature>
<feature type="region of interest" description="Disordered" evidence="1">
    <location>
        <begin position="524"/>
        <end position="639"/>
    </location>
</feature>
<reference evidence="2 3" key="1">
    <citation type="submission" date="2018-05" db="EMBL/GenBank/DDBJ databases">
        <title>Genome sequencing and assembly of the regulated plant pathogen Lachnellula willkommii and related sister species for the development of diagnostic species identification markers.</title>
        <authorList>
            <person name="Giroux E."/>
            <person name="Bilodeau G."/>
        </authorList>
    </citation>
    <scope>NUCLEOTIDE SEQUENCE [LARGE SCALE GENOMIC DNA]</scope>
    <source>
        <strain evidence="2 3">CBS 160.35</strain>
    </source>
</reference>
<feature type="region of interest" description="Disordered" evidence="1">
    <location>
        <begin position="213"/>
        <end position="346"/>
    </location>
</feature>
<keyword evidence="3" id="KW-1185">Reference proteome</keyword>
<feature type="compositionally biased region" description="Polar residues" evidence="1">
    <location>
        <begin position="240"/>
        <end position="250"/>
    </location>
</feature>
<feature type="compositionally biased region" description="Basic and acidic residues" evidence="1">
    <location>
        <begin position="310"/>
        <end position="320"/>
    </location>
</feature>
<feature type="compositionally biased region" description="Polar residues" evidence="1">
    <location>
        <begin position="257"/>
        <end position="268"/>
    </location>
</feature>
<dbReference type="GO" id="GO:1902412">
    <property type="term" value="P:regulation of mitotic cytokinesis"/>
    <property type="evidence" value="ECO:0007669"/>
    <property type="project" value="InterPro"/>
</dbReference>
<feature type="region of interest" description="Disordered" evidence="1">
    <location>
        <begin position="417"/>
        <end position="443"/>
    </location>
</feature>
<dbReference type="EMBL" id="QGMI01000850">
    <property type="protein sequence ID" value="TVY36287.1"/>
    <property type="molecule type" value="Genomic_DNA"/>
</dbReference>
<feature type="compositionally biased region" description="Polar residues" evidence="1">
    <location>
        <begin position="1134"/>
        <end position="1145"/>
    </location>
</feature>
<dbReference type="GO" id="GO:0005096">
    <property type="term" value="F:GTPase activator activity"/>
    <property type="evidence" value="ECO:0007669"/>
    <property type="project" value="InterPro"/>
</dbReference>
<proteinExistence type="predicted"/>
<feature type="non-terminal residue" evidence="2">
    <location>
        <position position="1193"/>
    </location>
</feature>
<comment type="caution">
    <text evidence="2">The sequence shown here is derived from an EMBL/GenBank/DDBJ whole genome shotgun (WGS) entry which is preliminary data.</text>
</comment>
<accession>A0A8H8RJT4</accession>
<gene>
    <name evidence="2" type="ORF">LOCC1_G008235</name>
</gene>
<feature type="compositionally biased region" description="Polar residues" evidence="1">
    <location>
        <begin position="539"/>
        <end position="589"/>
    </location>
</feature>
<feature type="region of interest" description="Disordered" evidence="1">
    <location>
        <begin position="966"/>
        <end position="993"/>
    </location>
</feature>
<evidence type="ECO:0000256" key="1">
    <source>
        <dbReference type="SAM" id="MobiDB-lite"/>
    </source>
</evidence>
<feature type="compositionally biased region" description="Low complexity" evidence="1">
    <location>
        <begin position="496"/>
        <end position="509"/>
    </location>
</feature>
<feature type="compositionally biased region" description="Low complexity" evidence="1">
    <location>
        <begin position="282"/>
        <end position="293"/>
    </location>
</feature>
<dbReference type="AlphaFoldDB" id="A0A8H8RJT4"/>
<feature type="compositionally biased region" description="Low complexity" evidence="1">
    <location>
        <begin position="524"/>
        <end position="538"/>
    </location>
</feature>
<feature type="region of interest" description="Disordered" evidence="1">
    <location>
        <begin position="763"/>
        <end position="789"/>
    </location>
</feature>
<feature type="compositionally biased region" description="Polar residues" evidence="1">
    <location>
        <begin position="1162"/>
        <end position="1183"/>
    </location>
</feature>
<feature type="region of interest" description="Disordered" evidence="1">
    <location>
        <begin position="807"/>
        <end position="836"/>
    </location>
</feature>
<name>A0A8H8RJT4_9HELO</name>
<feature type="compositionally biased region" description="Polar residues" evidence="1">
    <location>
        <begin position="763"/>
        <end position="774"/>
    </location>
</feature>
<feature type="region of interest" description="Disordered" evidence="1">
    <location>
        <begin position="1125"/>
        <end position="1193"/>
    </location>
</feature>
<dbReference type="OrthoDB" id="5346713at2759"/>
<evidence type="ECO:0000313" key="2">
    <source>
        <dbReference type="EMBL" id="TVY36287.1"/>
    </source>
</evidence>
<feature type="compositionally biased region" description="Polar residues" evidence="1">
    <location>
        <begin position="321"/>
        <end position="336"/>
    </location>
</feature>
<feature type="compositionally biased region" description="Polar residues" evidence="1">
    <location>
        <begin position="600"/>
        <end position="616"/>
    </location>
</feature>
<organism evidence="2 3">
    <name type="scientific">Lachnellula occidentalis</name>
    <dbReference type="NCBI Taxonomy" id="215460"/>
    <lineage>
        <taxon>Eukaryota</taxon>
        <taxon>Fungi</taxon>
        <taxon>Dikarya</taxon>
        <taxon>Ascomycota</taxon>
        <taxon>Pezizomycotina</taxon>
        <taxon>Leotiomycetes</taxon>
        <taxon>Helotiales</taxon>
        <taxon>Lachnaceae</taxon>
        <taxon>Lachnellula</taxon>
    </lineage>
</organism>
<feature type="region of interest" description="Disordered" evidence="1">
    <location>
        <begin position="61"/>
        <end position="128"/>
    </location>
</feature>